<dbReference type="GO" id="GO:0008641">
    <property type="term" value="F:ubiquitin-like modifier activating enzyme activity"/>
    <property type="evidence" value="ECO:0007669"/>
    <property type="project" value="InterPro"/>
</dbReference>
<name>E6W1D7_DESIS</name>
<dbReference type="PANTHER" id="PTHR43267:SF1">
    <property type="entry name" value="TRNA THREONYLCARBAMOYLADENOSINE DEHYDRATASE"/>
    <property type="match status" value="1"/>
</dbReference>
<dbReference type="InterPro" id="IPR045886">
    <property type="entry name" value="ThiF/MoeB/HesA"/>
</dbReference>
<dbReference type="InterPro" id="IPR035985">
    <property type="entry name" value="Ubiquitin-activating_enz"/>
</dbReference>
<gene>
    <name evidence="2" type="ordered locus">Selin_0645</name>
</gene>
<dbReference type="RefSeq" id="WP_013505281.1">
    <property type="nucleotide sequence ID" value="NC_014836.1"/>
</dbReference>
<dbReference type="SUPFAM" id="SSF69572">
    <property type="entry name" value="Activating enzymes of the ubiquitin-like proteins"/>
    <property type="match status" value="1"/>
</dbReference>
<dbReference type="FunCoup" id="E6W1D7">
    <property type="interactions" value="44"/>
</dbReference>
<dbReference type="InterPro" id="IPR000594">
    <property type="entry name" value="ThiF_NAD_FAD-bd"/>
</dbReference>
<dbReference type="CDD" id="cd00755">
    <property type="entry name" value="YgdL_like"/>
    <property type="match status" value="1"/>
</dbReference>
<dbReference type="HOGENOM" id="CLU_013325_4_1_0"/>
<protein>
    <submittedName>
        <fullName evidence="2">UBA/THIF-type NAD/FAD binding protein</fullName>
    </submittedName>
</protein>
<dbReference type="Pfam" id="PF00899">
    <property type="entry name" value="ThiF"/>
    <property type="match status" value="1"/>
</dbReference>
<feature type="domain" description="THIF-type NAD/FAD binding fold" evidence="1">
    <location>
        <begin position="17"/>
        <end position="251"/>
    </location>
</feature>
<evidence type="ECO:0000259" key="1">
    <source>
        <dbReference type="Pfam" id="PF00899"/>
    </source>
</evidence>
<accession>E6W1D7</accession>
<dbReference type="GO" id="GO:0061504">
    <property type="term" value="P:cyclic threonylcarbamoyladenosine biosynthetic process"/>
    <property type="evidence" value="ECO:0007669"/>
    <property type="project" value="TreeGrafter"/>
</dbReference>
<dbReference type="Gene3D" id="3.40.50.720">
    <property type="entry name" value="NAD(P)-binding Rossmann-like Domain"/>
    <property type="match status" value="1"/>
</dbReference>
<dbReference type="eggNOG" id="COG1179">
    <property type="taxonomic scope" value="Bacteria"/>
</dbReference>
<dbReference type="STRING" id="653733.Selin_0645"/>
<dbReference type="GO" id="GO:0061503">
    <property type="term" value="F:tRNA threonylcarbamoyladenosine dehydratase"/>
    <property type="evidence" value="ECO:0007669"/>
    <property type="project" value="TreeGrafter"/>
</dbReference>
<evidence type="ECO:0000313" key="3">
    <source>
        <dbReference type="Proteomes" id="UP000002572"/>
    </source>
</evidence>
<dbReference type="AlphaFoldDB" id="E6W1D7"/>
<dbReference type="KEGG" id="din:Selin_0645"/>
<dbReference type="EMBL" id="CP002432">
    <property type="protein sequence ID" value="ADU65393.1"/>
    <property type="molecule type" value="Genomic_DNA"/>
</dbReference>
<dbReference type="PANTHER" id="PTHR43267">
    <property type="entry name" value="TRNA THREONYLCARBAMOYLADENOSINE DEHYDRATASE"/>
    <property type="match status" value="1"/>
</dbReference>
<dbReference type="InParanoid" id="E6W1D7"/>
<sequence length="255" mass="27796">MSVSPTNDRASALFSRSQILIGSDCQKRLQQSSMVVFGLGGVGSFVTEALARSGVGRLTIVDFDDVAESNINRQIYALRSTLGQPKAVVAQQRIGDINPDCEVRAVTAFHRGDILSVDGVADADVVLDCIDSFSPKLYLIRSLLEQQKTFLSSMGAAGKLDPAMVRLGTMAQTSICPMARRLRKFLRKNQCSLHFPVVYSVENPCYAMPLVAAPTGIGRERVQQGSMVFVPAVFGMHMASWACRQIIHNQNQQSV</sequence>
<evidence type="ECO:0000313" key="2">
    <source>
        <dbReference type="EMBL" id="ADU65393.1"/>
    </source>
</evidence>
<keyword evidence="3" id="KW-1185">Reference proteome</keyword>
<organism evidence="2 3">
    <name type="scientific">Desulfurispirillum indicum (strain ATCC BAA-1389 / DSM 22839 / S5)</name>
    <dbReference type="NCBI Taxonomy" id="653733"/>
    <lineage>
        <taxon>Bacteria</taxon>
        <taxon>Pseudomonadati</taxon>
        <taxon>Chrysiogenota</taxon>
        <taxon>Chrysiogenia</taxon>
        <taxon>Chrysiogenales</taxon>
        <taxon>Chrysiogenaceae</taxon>
        <taxon>Desulfurispirillum</taxon>
    </lineage>
</organism>
<reference evidence="2 3" key="1">
    <citation type="submission" date="2010-12" db="EMBL/GenBank/DDBJ databases">
        <title>Complete sequence of Desulfurispirillum indicum S5.</title>
        <authorList>
            <consortium name="US DOE Joint Genome Institute"/>
            <person name="Lucas S."/>
            <person name="Copeland A."/>
            <person name="Lapidus A."/>
            <person name="Cheng J.-F."/>
            <person name="Goodwin L."/>
            <person name="Pitluck S."/>
            <person name="Chertkov O."/>
            <person name="Held B."/>
            <person name="Detter J.C."/>
            <person name="Han C."/>
            <person name="Tapia R."/>
            <person name="Land M."/>
            <person name="Hauser L."/>
            <person name="Kyrpides N."/>
            <person name="Ivanova N."/>
            <person name="Mikhailova N."/>
            <person name="Haggblom M."/>
            <person name="Rauschenbach I."/>
            <person name="Bini E."/>
            <person name="Woyke T."/>
        </authorList>
    </citation>
    <scope>NUCLEOTIDE SEQUENCE [LARGE SCALE GENOMIC DNA]</scope>
    <source>
        <strain evidence="3">ATCC BAA-1389 / DSM 22839 / S5</strain>
    </source>
</reference>
<dbReference type="Proteomes" id="UP000002572">
    <property type="component" value="Chromosome"/>
</dbReference>
<proteinExistence type="predicted"/>